<feature type="signal peptide" evidence="2">
    <location>
        <begin position="1"/>
        <end position="23"/>
    </location>
</feature>
<reference evidence="3 4" key="1">
    <citation type="submission" date="2020-07" db="EMBL/GenBank/DDBJ databases">
        <title>Genomic Encyclopedia of Type Strains, Phase IV (KMG-V): Genome sequencing to study the core and pangenomes of soil and plant-associated prokaryotes.</title>
        <authorList>
            <person name="Whitman W."/>
        </authorList>
    </citation>
    <scope>NUCLEOTIDE SEQUENCE [LARGE SCALE GENOMIC DNA]</scope>
    <source>
        <strain evidence="3 4">AN3</strain>
    </source>
</reference>
<evidence type="ECO:0008006" key="5">
    <source>
        <dbReference type="Google" id="ProtNLM"/>
    </source>
</evidence>
<feature type="compositionally biased region" description="Basic and acidic residues" evidence="1">
    <location>
        <begin position="58"/>
        <end position="72"/>
    </location>
</feature>
<keyword evidence="4" id="KW-1185">Reference proteome</keyword>
<feature type="chain" id="PRO_5032510749" description="BA14K family protein" evidence="2">
    <location>
        <begin position="24"/>
        <end position="117"/>
    </location>
</feature>
<comment type="caution">
    <text evidence="3">The sequence shown here is derived from an EMBL/GenBank/DDBJ whole genome shotgun (WGS) entry which is preliminary data.</text>
</comment>
<accession>A0A839EHB4</accession>
<dbReference type="RefSeq" id="WP_182547603.1">
    <property type="nucleotide sequence ID" value="NZ_JACGXN010000001.1"/>
</dbReference>
<dbReference type="EMBL" id="JACGXN010000001">
    <property type="protein sequence ID" value="MBA8876856.1"/>
    <property type="molecule type" value="Genomic_DNA"/>
</dbReference>
<feature type="region of interest" description="Disordered" evidence="1">
    <location>
        <begin position="47"/>
        <end position="72"/>
    </location>
</feature>
<name>A0A839EHB4_9HYPH</name>
<dbReference type="AlphaFoldDB" id="A0A839EHB4"/>
<organism evidence="3 4">
    <name type="scientific">Phyllobacterium myrsinacearum</name>
    <dbReference type="NCBI Taxonomy" id="28101"/>
    <lineage>
        <taxon>Bacteria</taxon>
        <taxon>Pseudomonadati</taxon>
        <taxon>Pseudomonadota</taxon>
        <taxon>Alphaproteobacteria</taxon>
        <taxon>Hyphomicrobiales</taxon>
        <taxon>Phyllobacteriaceae</taxon>
        <taxon>Phyllobacterium</taxon>
    </lineage>
</organism>
<evidence type="ECO:0000313" key="4">
    <source>
        <dbReference type="Proteomes" id="UP000549052"/>
    </source>
</evidence>
<dbReference type="Proteomes" id="UP000549052">
    <property type="component" value="Unassembled WGS sequence"/>
</dbReference>
<proteinExistence type="predicted"/>
<keyword evidence="2" id="KW-0732">Signal</keyword>
<sequence length="117" mass="13709">MNRLLSAVCAGMFGATLSLMAIAPSVAMPVAPTAAKANTAIEQVQYQNDEYRPRHKERRSDRWDRRDRRDHGRVYMNRRDRDHGWRASRDDRRVYRRHHNGHRYPMGAPRAEIIIGN</sequence>
<protein>
    <recommendedName>
        <fullName evidence="5">BA14K family protein</fullName>
    </recommendedName>
</protein>
<evidence type="ECO:0000313" key="3">
    <source>
        <dbReference type="EMBL" id="MBA8876856.1"/>
    </source>
</evidence>
<evidence type="ECO:0000256" key="1">
    <source>
        <dbReference type="SAM" id="MobiDB-lite"/>
    </source>
</evidence>
<evidence type="ECO:0000256" key="2">
    <source>
        <dbReference type="SAM" id="SignalP"/>
    </source>
</evidence>
<gene>
    <name evidence="3" type="ORF">FHW16_000538</name>
</gene>